<protein>
    <submittedName>
        <fullName evidence="1">Uncharacterized protein</fullName>
    </submittedName>
</protein>
<dbReference type="EMBL" id="JAWQEG010006043">
    <property type="protein sequence ID" value="KAK3855916.1"/>
    <property type="molecule type" value="Genomic_DNA"/>
</dbReference>
<gene>
    <name evidence="1" type="ORF">Pcinc_037708</name>
</gene>
<proteinExistence type="predicted"/>
<dbReference type="Proteomes" id="UP001286313">
    <property type="component" value="Unassembled WGS sequence"/>
</dbReference>
<sequence length="101" mass="10963">MLSSDKQIPKPGKVWGNAPGLNALLAQNGGHVSPLHALLGQIRGTGTGCCCPWTEQWGSTTWGSWIKWRCSVEWPYCPGRLFGDQLVFLARLLGLVSLVEG</sequence>
<evidence type="ECO:0000313" key="1">
    <source>
        <dbReference type="EMBL" id="KAK3855916.1"/>
    </source>
</evidence>
<evidence type="ECO:0000313" key="2">
    <source>
        <dbReference type="Proteomes" id="UP001286313"/>
    </source>
</evidence>
<organism evidence="1 2">
    <name type="scientific">Petrolisthes cinctipes</name>
    <name type="common">Flat porcelain crab</name>
    <dbReference type="NCBI Taxonomy" id="88211"/>
    <lineage>
        <taxon>Eukaryota</taxon>
        <taxon>Metazoa</taxon>
        <taxon>Ecdysozoa</taxon>
        <taxon>Arthropoda</taxon>
        <taxon>Crustacea</taxon>
        <taxon>Multicrustacea</taxon>
        <taxon>Malacostraca</taxon>
        <taxon>Eumalacostraca</taxon>
        <taxon>Eucarida</taxon>
        <taxon>Decapoda</taxon>
        <taxon>Pleocyemata</taxon>
        <taxon>Anomura</taxon>
        <taxon>Galatheoidea</taxon>
        <taxon>Porcellanidae</taxon>
        <taxon>Petrolisthes</taxon>
    </lineage>
</organism>
<name>A0AAE1BS07_PETCI</name>
<comment type="caution">
    <text evidence="1">The sequence shown here is derived from an EMBL/GenBank/DDBJ whole genome shotgun (WGS) entry which is preliminary data.</text>
</comment>
<reference evidence="1" key="1">
    <citation type="submission" date="2023-10" db="EMBL/GenBank/DDBJ databases">
        <title>Genome assemblies of two species of porcelain crab, Petrolisthes cinctipes and Petrolisthes manimaculis (Anomura: Porcellanidae).</title>
        <authorList>
            <person name="Angst P."/>
        </authorList>
    </citation>
    <scope>NUCLEOTIDE SEQUENCE</scope>
    <source>
        <strain evidence="1">PB745_01</strain>
        <tissue evidence="1">Gill</tissue>
    </source>
</reference>
<keyword evidence="2" id="KW-1185">Reference proteome</keyword>
<dbReference type="AlphaFoldDB" id="A0AAE1BS07"/>
<accession>A0AAE1BS07</accession>